<dbReference type="Proteomes" id="UP000636800">
    <property type="component" value="Chromosome 1"/>
</dbReference>
<dbReference type="EMBL" id="JADCNL010000001">
    <property type="protein sequence ID" value="KAG0497567.1"/>
    <property type="molecule type" value="Genomic_DNA"/>
</dbReference>
<dbReference type="AlphaFoldDB" id="A0A835S5Y3"/>
<organism evidence="1 2">
    <name type="scientific">Vanilla planifolia</name>
    <name type="common">Vanilla</name>
    <dbReference type="NCBI Taxonomy" id="51239"/>
    <lineage>
        <taxon>Eukaryota</taxon>
        <taxon>Viridiplantae</taxon>
        <taxon>Streptophyta</taxon>
        <taxon>Embryophyta</taxon>
        <taxon>Tracheophyta</taxon>
        <taxon>Spermatophyta</taxon>
        <taxon>Magnoliopsida</taxon>
        <taxon>Liliopsida</taxon>
        <taxon>Asparagales</taxon>
        <taxon>Orchidaceae</taxon>
        <taxon>Vanilloideae</taxon>
        <taxon>Vanilleae</taxon>
        <taxon>Vanilla</taxon>
    </lineage>
</organism>
<sequence length="50" mass="5685">MNRTVAVRKNYLHYVKKYHRPLSKLRFNVLEIIPPGSIGGSKAKKAFVAS</sequence>
<protein>
    <submittedName>
        <fullName evidence="1">Uncharacterized protein</fullName>
    </submittedName>
</protein>
<evidence type="ECO:0000313" key="2">
    <source>
        <dbReference type="Proteomes" id="UP000636800"/>
    </source>
</evidence>
<comment type="caution">
    <text evidence="1">The sequence shown here is derived from an EMBL/GenBank/DDBJ whole genome shotgun (WGS) entry which is preliminary data.</text>
</comment>
<accession>A0A835S5Y3</accession>
<evidence type="ECO:0000313" key="1">
    <source>
        <dbReference type="EMBL" id="KAG0497567.1"/>
    </source>
</evidence>
<reference evidence="1 2" key="1">
    <citation type="journal article" date="2020" name="Nat. Food">
        <title>A phased Vanilla planifolia genome enables genetic improvement of flavour and production.</title>
        <authorList>
            <person name="Hasing T."/>
            <person name="Tang H."/>
            <person name="Brym M."/>
            <person name="Khazi F."/>
            <person name="Huang T."/>
            <person name="Chambers A.H."/>
        </authorList>
    </citation>
    <scope>NUCLEOTIDE SEQUENCE [LARGE SCALE GENOMIC DNA]</scope>
    <source>
        <tissue evidence="1">Leaf</tissue>
    </source>
</reference>
<name>A0A835S5Y3_VANPL</name>
<keyword evidence="2" id="KW-1185">Reference proteome</keyword>
<gene>
    <name evidence="1" type="ORF">HPP92_002258</name>
</gene>
<proteinExistence type="predicted"/>